<accession>A0A444Z1M7</accession>
<proteinExistence type="predicted"/>
<dbReference type="EMBL" id="SDMP01000015">
    <property type="protein sequence ID" value="RYR07964.1"/>
    <property type="molecule type" value="Genomic_DNA"/>
</dbReference>
<keyword evidence="2" id="KW-1185">Reference proteome</keyword>
<dbReference type="AlphaFoldDB" id="A0A444Z1M7"/>
<name>A0A444Z1M7_ARAHY</name>
<reference evidence="1 2" key="1">
    <citation type="submission" date="2019-01" db="EMBL/GenBank/DDBJ databases">
        <title>Sequencing of cultivated peanut Arachis hypogaea provides insights into genome evolution and oil improvement.</title>
        <authorList>
            <person name="Chen X."/>
        </authorList>
    </citation>
    <scope>NUCLEOTIDE SEQUENCE [LARGE SCALE GENOMIC DNA]</scope>
    <source>
        <strain evidence="2">cv. Fuhuasheng</strain>
        <tissue evidence="1">Leaves</tissue>
    </source>
</reference>
<dbReference type="Proteomes" id="UP000289738">
    <property type="component" value="Chromosome B05"/>
</dbReference>
<evidence type="ECO:0000313" key="2">
    <source>
        <dbReference type="Proteomes" id="UP000289738"/>
    </source>
</evidence>
<sequence>MERSVGIFNDLAVDLDVTIRAKFGRIKSSRFDPQFVKCRRLRVPLILNAKPAATFNYTAKTENNDD</sequence>
<evidence type="ECO:0000313" key="1">
    <source>
        <dbReference type="EMBL" id="RYR07964.1"/>
    </source>
</evidence>
<organism evidence="1 2">
    <name type="scientific">Arachis hypogaea</name>
    <name type="common">Peanut</name>
    <dbReference type="NCBI Taxonomy" id="3818"/>
    <lineage>
        <taxon>Eukaryota</taxon>
        <taxon>Viridiplantae</taxon>
        <taxon>Streptophyta</taxon>
        <taxon>Embryophyta</taxon>
        <taxon>Tracheophyta</taxon>
        <taxon>Spermatophyta</taxon>
        <taxon>Magnoliopsida</taxon>
        <taxon>eudicotyledons</taxon>
        <taxon>Gunneridae</taxon>
        <taxon>Pentapetalae</taxon>
        <taxon>rosids</taxon>
        <taxon>fabids</taxon>
        <taxon>Fabales</taxon>
        <taxon>Fabaceae</taxon>
        <taxon>Papilionoideae</taxon>
        <taxon>50 kb inversion clade</taxon>
        <taxon>dalbergioids sensu lato</taxon>
        <taxon>Dalbergieae</taxon>
        <taxon>Pterocarpus clade</taxon>
        <taxon>Arachis</taxon>
    </lineage>
</organism>
<comment type="caution">
    <text evidence="1">The sequence shown here is derived from an EMBL/GenBank/DDBJ whole genome shotgun (WGS) entry which is preliminary data.</text>
</comment>
<protein>
    <submittedName>
        <fullName evidence="1">Uncharacterized protein</fullName>
    </submittedName>
</protein>
<gene>
    <name evidence="1" type="ORF">Ahy_B05g075465</name>
</gene>